<comment type="subcellular location">
    <subcellularLocation>
        <location evidence="1">Membrane</location>
        <topology evidence="1">Multi-pass membrane protein</topology>
    </subcellularLocation>
</comment>
<dbReference type="Pfam" id="PF13520">
    <property type="entry name" value="AA_permease_2"/>
    <property type="match status" value="1"/>
</dbReference>
<feature type="transmembrane region" description="Helical" evidence="7">
    <location>
        <begin position="285"/>
        <end position="305"/>
    </location>
</feature>
<feature type="compositionally biased region" description="Basic and acidic residues" evidence="6">
    <location>
        <begin position="1"/>
        <end position="22"/>
    </location>
</feature>
<feature type="transmembrane region" description="Helical" evidence="7">
    <location>
        <begin position="409"/>
        <end position="435"/>
    </location>
</feature>
<evidence type="ECO:0000256" key="3">
    <source>
        <dbReference type="ARBA" id="ARBA00022692"/>
    </source>
</evidence>
<feature type="transmembrane region" description="Helical" evidence="7">
    <location>
        <begin position="203"/>
        <end position="223"/>
    </location>
</feature>
<keyword evidence="4 7" id="KW-1133">Transmembrane helix</keyword>
<evidence type="ECO:0000256" key="2">
    <source>
        <dbReference type="ARBA" id="ARBA00022448"/>
    </source>
</evidence>
<dbReference type="EMBL" id="JAXOVC010000008">
    <property type="protein sequence ID" value="KAK4497785.1"/>
    <property type="molecule type" value="Genomic_DNA"/>
</dbReference>
<keyword evidence="3 7" id="KW-0812">Transmembrane</keyword>
<evidence type="ECO:0000313" key="9">
    <source>
        <dbReference type="Proteomes" id="UP001305779"/>
    </source>
</evidence>
<evidence type="ECO:0008006" key="10">
    <source>
        <dbReference type="Google" id="ProtNLM"/>
    </source>
</evidence>
<dbReference type="PANTHER" id="PTHR45649:SF4">
    <property type="entry name" value="TRANSPORTER, PUTATIVE (EUROFUNG)-RELATED"/>
    <property type="match status" value="1"/>
</dbReference>
<feature type="transmembrane region" description="Helical" evidence="7">
    <location>
        <begin position="48"/>
        <end position="68"/>
    </location>
</feature>
<dbReference type="PIRSF" id="PIRSF006060">
    <property type="entry name" value="AA_transporter"/>
    <property type="match status" value="1"/>
</dbReference>
<evidence type="ECO:0000256" key="6">
    <source>
        <dbReference type="SAM" id="MobiDB-lite"/>
    </source>
</evidence>
<comment type="caution">
    <text evidence="8">The sequence shown here is derived from an EMBL/GenBank/DDBJ whole genome shotgun (WGS) entry which is preliminary data.</text>
</comment>
<evidence type="ECO:0000256" key="4">
    <source>
        <dbReference type="ARBA" id="ARBA00022989"/>
    </source>
</evidence>
<keyword evidence="2" id="KW-0813">Transport</keyword>
<feature type="transmembrane region" description="Helical" evidence="7">
    <location>
        <begin position="137"/>
        <end position="162"/>
    </location>
</feature>
<dbReference type="Proteomes" id="UP001305779">
    <property type="component" value="Unassembled WGS sequence"/>
</dbReference>
<name>A0ABR0E973_ZASCE</name>
<evidence type="ECO:0000313" key="8">
    <source>
        <dbReference type="EMBL" id="KAK4497785.1"/>
    </source>
</evidence>
<feature type="transmembrane region" description="Helical" evidence="7">
    <location>
        <begin position="74"/>
        <end position="100"/>
    </location>
</feature>
<dbReference type="InterPro" id="IPR002293">
    <property type="entry name" value="AA/rel_permease1"/>
</dbReference>
<feature type="transmembrane region" description="Helical" evidence="7">
    <location>
        <begin position="484"/>
        <end position="504"/>
    </location>
</feature>
<organism evidence="8 9">
    <name type="scientific">Zasmidium cellare</name>
    <name type="common">Wine cellar mold</name>
    <name type="synonym">Racodium cellare</name>
    <dbReference type="NCBI Taxonomy" id="395010"/>
    <lineage>
        <taxon>Eukaryota</taxon>
        <taxon>Fungi</taxon>
        <taxon>Dikarya</taxon>
        <taxon>Ascomycota</taxon>
        <taxon>Pezizomycotina</taxon>
        <taxon>Dothideomycetes</taxon>
        <taxon>Dothideomycetidae</taxon>
        <taxon>Mycosphaerellales</taxon>
        <taxon>Mycosphaerellaceae</taxon>
        <taxon>Zasmidium</taxon>
    </lineage>
</organism>
<evidence type="ECO:0000256" key="5">
    <source>
        <dbReference type="ARBA" id="ARBA00023136"/>
    </source>
</evidence>
<feature type="transmembrane region" description="Helical" evidence="7">
    <location>
        <begin position="383"/>
        <end position="403"/>
    </location>
</feature>
<feature type="transmembrane region" description="Helical" evidence="7">
    <location>
        <begin position="174"/>
        <end position="191"/>
    </location>
</feature>
<accession>A0ABR0E973</accession>
<feature type="transmembrane region" description="Helical" evidence="7">
    <location>
        <begin position="447"/>
        <end position="472"/>
    </location>
</feature>
<dbReference type="PANTHER" id="PTHR45649">
    <property type="entry name" value="AMINO-ACID PERMEASE BAT1"/>
    <property type="match status" value="1"/>
</dbReference>
<proteinExistence type="predicted"/>
<evidence type="ECO:0000256" key="7">
    <source>
        <dbReference type="SAM" id="Phobius"/>
    </source>
</evidence>
<evidence type="ECO:0000256" key="1">
    <source>
        <dbReference type="ARBA" id="ARBA00004141"/>
    </source>
</evidence>
<protein>
    <recommendedName>
        <fullName evidence="10">Amino acid transporter</fullName>
    </recommendedName>
</protein>
<reference evidence="8 9" key="1">
    <citation type="journal article" date="2023" name="G3 (Bethesda)">
        <title>A chromosome-level genome assembly of Zasmidium syzygii isolated from banana leaves.</title>
        <authorList>
            <person name="van Westerhoven A.C."/>
            <person name="Mehrabi R."/>
            <person name="Talebi R."/>
            <person name="Steentjes M.B.F."/>
            <person name="Corcolon B."/>
            <person name="Chong P.A."/>
            <person name="Kema G.H.J."/>
            <person name="Seidl M.F."/>
        </authorList>
    </citation>
    <scope>NUCLEOTIDE SEQUENCE [LARGE SCALE GENOMIC DNA]</scope>
    <source>
        <strain evidence="8 9">P124</strain>
    </source>
</reference>
<keyword evidence="5 7" id="KW-0472">Membrane</keyword>
<keyword evidence="9" id="KW-1185">Reference proteome</keyword>
<gene>
    <name evidence="8" type="ORF">PRZ48_010438</name>
</gene>
<sequence length="525" mass="56047">MSQAMDTKDITQHVENSNEKDTASPYNESATDISDMERFGNPRRLRRSLNAVTVAFFMIIAMSSWAYVLNGASLGLSAAGTGGTITIFICCAVAYTSIVLSMAELSSMVPLAGGPYHWVSVLATPSWRRILSYTAGWLLTLSWTCGVASGMFILASIIRMTAMIGHLDQASHPWQVYLITLAVISACAVLNTVGVRFLPTLEVLAAIVFAVGFIATVAVYSAMGSKNDATTVFTTFEDGGGWGNTGFAVLTGQVFTLYCLFGNDGAAHMAEETRDASLNVPRGMLWSYLFGATSGLGMLILFCFCYTEEAAAAGESYGYAFIGVNLAVTGSSSGARALSSIVIILTFLSTNNFMTASSRQLMAFARDGGVPFSRWVSTIPLSLGYPINAVFVVALFSALLNLITLGSTLAFQAIVSLTLIAFIGTYELAICVLVWRRFTGYLPPARWSLGGFGLPINIFAALYGLLALAFVAVPTTPDVDAATFNWASVIFCGLMLLAVIFYLVGGRKSFEGPALKPLHLDLCET</sequence>
<feature type="region of interest" description="Disordered" evidence="6">
    <location>
        <begin position="1"/>
        <end position="28"/>
    </location>
</feature>
<dbReference type="Gene3D" id="1.20.1740.10">
    <property type="entry name" value="Amino acid/polyamine transporter I"/>
    <property type="match status" value="1"/>
</dbReference>